<evidence type="ECO:0000256" key="1">
    <source>
        <dbReference type="SAM" id="Phobius"/>
    </source>
</evidence>
<name>A0A0A9EKJ7_ARUDO</name>
<reference evidence="2" key="1">
    <citation type="submission" date="2014-09" db="EMBL/GenBank/DDBJ databases">
        <authorList>
            <person name="Magalhaes I.L.F."/>
            <person name="Oliveira U."/>
            <person name="Santos F.R."/>
            <person name="Vidigal T.H.D.A."/>
            <person name="Brescovit A.D."/>
            <person name="Santos A.J."/>
        </authorList>
    </citation>
    <scope>NUCLEOTIDE SEQUENCE</scope>
    <source>
        <tissue evidence="2">Shoot tissue taken approximately 20 cm above the soil surface</tissue>
    </source>
</reference>
<proteinExistence type="predicted"/>
<feature type="transmembrane region" description="Helical" evidence="1">
    <location>
        <begin position="21"/>
        <end position="39"/>
    </location>
</feature>
<organism evidence="2">
    <name type="scientific">Arundo donax</name>
    <name type="common">Giant reed</name>
    <name type="synonym">Donax arundinaceus</name>
    <dbReference type="NCBI Taxonomy" id="35708"/>
    <lineage>
        <taxon>Eukaryota</taxon>
        <taxon>Viridiplantae</taxon>
        <taxon>Streptophyta</taxon>
        <taxon>Embryophyta</taxon>
        <taxon>Tracheophyta</taxon>
        <taxon>Spermatophyta</taxon>
        <taxon>Magnoliopsida</taxon>
        <taxon>Liliopsida</taxon>
        <taxon>Poales</taxon>
        <taxon>Poaceae</taxon>
        <taxon>PACMAD clade</taxon>
        <taxon>Arundinoideae</taxon>
        <taxon>Arundineae</taxon>
        <taxon>Arundo</taxon>
    </lineage>
</organism>
<keyword evidence="1" id="KW-1133">Transmembrane helix</keyword>
<dbReference type="EMBL" id="GBRH01198367">
    <property type="protein sequence ID" value="JAD99528.1"/>
    <property type="molecule type" value="Transcribed_RNA"/>
</dbReference>
<protein>
    <submittedName>
        <fullName evidence="2">Uncharacterized protein</fullName>
    </submittedName>
</protein>
<accession>A0A0A9EKJ7</accession>
<keyword evidence="1" id="KW-0812">Transmembrane</keyword>
<dbReference type="AlphaFoldDB" id="A0A0A9EKJ7"/>
<reference evidence="2" key="2">
    <citation type="journal article" date="2015" name="Data Brief">
        <title>Shoot transcriptome of the giant reed, Arundo donax.</title>
        <authorList>
            <person name="Barrero R.A."/>
            <person name="Guerrero F.D."/>
            <person name="Moolhuijzen P."/>
            <person name="Goolsby J.A."/>
            <person name="Tidwell J."/>
            <person name="Bellgard S.E."/>
            <person name="Bellgard M.I."/>
        </authorList>
    </citation>
    <scope>NUCLEOTIDE SEQUENCE</scope>
    <source>
        <tissue evidence="2">Shoot tissue taken approximately 20 cm above the soil surface</tissue>
    </source>
</reference>
<evidence type="ECO:0000313" key="2">
    <source>
        <dbReference type="EMBL" id="JAD99528.1"/>
    </source>
</evidence>
<sequence length="70" mass="8466">MHQMKKCGGRLRICVRAQRRLLFLWFLTLKARIQIHFLLKRSLFSCFVSSNGSIIREIWTRHRLTLVMFC</sequence>
<keyword evidence="1" id="KW-0472">Membrane</keyword>